<dbReference type="GeneID" id="45548128"/>
<dbReference type="EMBL" id="AP012544">
    <property type="protein sequence ID" value="BAN73995.1"/>
    <property type="molecule type" value="Genomic_DNA"/>
</dbReference>
<evidence type="ECO:0000313" key="2">
    <source>
        <dbReference type="Proteomes" id="UP000015560"/>
    </source>
</evidence>
<dbReference type="Proteomes" id="UP000015560">
    <property type="component" value="Chromosome"/>
</dbReference>
<sequence length="103" mass="11449">METKEKMRVLFTLDSDGYIIGYQREFFDGKEWQTPFDTTNAVEVAPGDLDTIVMGATKLRNGKLVVDEAKQAELEQPVTPQPTTDQQMLAAVMLRVAKLEAGA</sequence>
<gene>
    <name evidence="1" type="ORF">LBCZ_0827</name>
</gene>
<dbReference type="AlphaFoldDB" id="A0AAD1APN5"/>
<dbReference type="RefSeq" id="WP_025013870.1">
    <property type="nucleotide sequence ID" value="NZ_AP012544.1"/>
</dbReference>
<evidence type="ECO:0000313" key="1">
    <source>
        <dbReference type="EMBL" id="BAN73995.1"/>
    </source>
</evidence>
<organism evidence="1 2">
    <name type="scientific">Lacticaseibacillus casei DSM 20011 = JCM 1134 = ATCC 393</name>
    <dbReference type="NCBI Taxonomy" id="1423732"/>
    <lineage>
        <taxon>Bacteria</taxon>
        <taxon>Bacillati</taxon>
        <taxon>Bacillota</taxon>
        <taxon>Bacilli</taxon>
        <taxon>Lactobacillales</taxon>
        <taxon>Lactobacillaceae</taxon>
        <taxon>Lacticaseibacillus</taxon>
    </lineage>
</organism>
<protein>
    <submittedName>
        <fullName evidence="1">Hypothetical phage protein</fullName>
    </submittedName>
</protein>
<proteinExistence type="predicted"/>
<name>A0AAD1APN5_LACCA</name>
<accession>A0AAD1APN5</accession>
<reference evidence="1 2" key="1">
    <citation type="journal article" date="2013" name="PLoS ONE">
        <title>Genomic Adaptation of the Lactobacillus casei Group.</title>
        <authorList>
            <person name="Toh H."/>
            <person name="Oshima K."/>
            <person name="Nakano A."/>
            <person name="Takahata M."/>
            <person name="Murakami M."/>
            <person name="Takaki T."/>
            <person name="Nishiyama H."/>
            <person name="Igimi S."/>
            <person name="Hattori M."/>
            <person name="Morita H."/>
        </authorList>
    </citation>
    <scope>NUCLEOTIDE SEQUENCE [LARGE SCALE GENOMIC DNA]</scope>
    <source>
        <strain evidence="1 2">ATCC 393</strain>
    </source>
</reference>